<dbReference type="InterPro" id="IPR050325">
    <property type="entry name" value="Prot/Nucl_acid_deglycase"/>
</dbReference>
<reference evidence="6" key="1">
    <citation type="journal article" date="2019" name="Int. J. Syst. Evol. Microbiol.">
        <title>The Global Catalogue of Microorganisms (GCM) 10K type strain sequencing project: providing services to taxonomists for standard genome sequencing and annotation.</title>
        <authorList>
            <consortium name="The Broad Institute Genomics Platform"/>
            <consortium name="The Broad Institute Genome Sequencing Center for Infectious Disease"/>
            <person name="Wu L."/>
            <person name="Ma J."/>
        </authorList>
    </citation>
    <scope>NUCLEOTIDE SEQUENCE [LARGE SCALE GENOMIC DNA]</scope>
    <source>
        <strain evidence="6">CECT 8570</strain>
    </source>
</reference>
<dbReference type="PANTHER" id="PTHR48094">
    <property type="entry name" value="PROTEIN/NUCLEIC ACID DEGLYCASE DJ-1-RELATED"/>
    <property type="match status" value="1"/>
</dbReference>
<dbReference type="SUPFAM" id="SSF52317">
    <property type="entry name" value="Class I glutamine amidotransferase-like"/>
    <property type="match status" value="1"/>
</dbReference>
<feature type="domain" description="DJ-1/PfpI" evidence="4">
    <location>
        <begin position="26"/>
        <end position="214"/>
    </location>
</feature>
<keyword evidence="1" id="KW-0346">Stress response</keyword>
<proteinExistence type="inferred from homology"/>
<evidence type="ECO:0000313" key="6">
    <source>
        <dbReference type="Proteomes" id="UP001595840"/>
    </source>
</evidence>
<evidence type="ECO:0000256" key="1">
    <source>
        <dbReference type="ARBA" id="ARBA00023016"/>
    </source>
</evidence>
<protein>
    <submittedName>
        <fullName evidence="5">Type 1 glutamine amidotransferase domain-containing protein</fullName>
    </submittedName>
</protein>
<comment type="caution">
    <text evidence="5">The sequence shown here is derived from an EMBL/GenBank/DDBJ whole genome shotgun (WGS) entry which is preliminary data.</text>
</comment>
<evidence type="ECO:0000256" key="3">
    <source>
        <dbReference type="ARBA" id="ARBA00038493"/>
    </source>
</evidence>
<keyword evidence="6" id="KW-1185">Reference proteome</keyword>
<keyword evidence="2" id="KW-0456">Lyase</keyword>
<name>A0ABV8V557_9GAMM</name>
<dbReference type="InterPro" id="IPR002818">
    <property type="entry name" value="DJ-1/PfpI"/>
</dbReference>
<comment type="similarity">
    <text evidence="3">Belongs to the peptidase C56 family. HSP31-like subfamily.</text>
</comment>
<dbReference type="InterPro" id="IPR029062">
    <property type="entry name" value="Class_I_gatase-like"/>
</dbReference>
<organism evidence="5 6">
    <name type="scientific">Simiduia curdlanivorans</name>
    <dbReference type="NCBI Taxonomy" id="1492769"/>
    <lineage>
        <taxon>Bacteria</taxon>
        <taxon>Pseudomonadati</taxon>
        <taxon>Pseudomonadota</taxon>
        <taxon>Gammaproteobacteria</taxon>
        <taxon>Cellvibrionales</taxon>
        <taxon>Cellvibrionaceae</taxon>
        <taxon>Simiduia</taxon>
    </lineage>
</organism>
<dbReference type="Pfam" id="PF01965">
    <property type="entry name" value="DJ-1_PfpI"/>
    <property type="match status" value="1"/>
</dbReference>
<dbReference type="EMBL" id="JBHSCX010000015">
    <property type="protein sequence ID" value="MFC4363035.1"/>
    <property type="molecule type" value="Genomic_DNA"/>
</dbReference>
<gene>
    <name evidence="5" type="ORF">ACFOX3_12030</name>
</gene>
<evidence type="ECO:0000256" key="2">
    <source>
        <dbReference type="ARBA" id="ARBA00023239"/>
    </source>
</evidence>
<dbReference type="RefSeq" id="WP_290265242.1">
    <property type="nucleotide sequence ID" value="NZ_JAUFQG010000006.1"/>
</dbReference>
<evidence type="ECO:0000259" key="4">
    <source>
        <dbReference type="Pfam" id="PF01965"/>
    </source>
</evidence>
<accession>A0ABV8V557</accession>
<dbReference type="CDD" id="cd03141">
    <property type="entry name" value="GATase1_Hsp31_like"/>
    <property type="match status" value="1"/>
</dbReference>
<keyword evidence="5" id="KW-0315">Glutamine amidotransferase</keyword>
<evidence type="ECO:0000313" key="5">
    <source>
        <dbReference type="EMBL" id="MFC4363035.1"/>
    </source>
</evidence>
<sequence>MKKILIPLTNHATLGDTDEANGTYAPELTHALDVLLGAGFDYELASIKGGKAPLYGTDIEDDAVNSRVLLDDEFQNRINNTLPVSQINVDDYAAIFYPGGFGLLSDLATNEAFAALSAKHYEAGGLLAAVCHGPAALLPIILSNGEKLLANKSVTGFTREEEVDFGTISKIPFLLEESLARHAARYNKVQPWRAFVIEDERVITGQNPASAHGVGEAMVKHLLAR</sequence>
<dbReference type="Proteomes" id="UP001595840">
    <property type="component" value="Unassembled WGS sequence"/>
</dbReference>
<dbReference type="Gene3D" id="3.40.50.880">
    <property type="match status" value="1"/>
</dbReference>
<dbReference type="PANTHER" id="PTHR48094:SF11">
    <property type="entry name" value="GLUTATHIONE-INDEPENDENT GLYOXALASE HSP31-RELATED"/>
    <property type="match status" value="1"/>
</dbReference>